<evidence type="ECO:0000313" key="4">
    <source>
        <dbReference type="Proteomes" id="UP001595885"/>
    </source>
</evidence>
<evidence type="ECO:0000256" key="1">
    <source>
        <dbReference type="SAM" id="SignalP"/>
    </source>
</evidence>
<comment type="caution">
    <text evidence="3">The sequence shown here is derived from an EMBL/GenBank/DDBJ whole genome shotgun (WGS) entry which is preliminary data.</text>
</comment>
<dbReference type="InterPro" id="IPR013783">
    <property type="entry name" value="Ig-like_fold"/>
</dbReference>
<keyword evidence="4" id="KW-1185">Reference proteome</keyword>
<dbReference type="EMBL" id="JBHSGW010000002">
    <property type="protein sequence ID" value="MFC4739223.1"/>
    <property type="molecule type" value="Genomic_DNA"/>
</dbReference>
<feature type="signal peptide" evidence="1">
    <location>
        <begin position="1"/>
        <end position="19"/>
    </location>
</feature>
<gene>
    <name evidence="3" type="ORF">ACFO3U_04390</name>
</gene>
<dbReference type="Gene3D" id="2.120.10.30">
    <property type="entry name" value="TolB, C-terminal domain"/>
    <property type="match status" value="1"/>
</dbReference>
<reference evidence="4" key="1">
    <citation type="journal article" date="2019" name="Int. J. Syst. Evol. Microbiol.">
        <title>The Global Catalogue of Microorganisms (GCM) 10K type strain sequencing project: providing services to taxonomists for standard genome sequencing and annotation.</title>
        <authorList>
            <consortium name="The Broad Institute Genomics Platform"/>
            <consortium name="The Broad Institute Genome Sequencing Center for Infectious Disease"/>
            <person name="Wu L."/>
            <person name="Ma J."/>
        </authorList>
    </citation>
    <scope>NUCLEOTIDE SEQUENCE [LARGE SCALE GENOMIC DNA]</scope>
    <source>
        <strain evidence="4">CCUG 50349</strain>
    </source>
</reference>
<dbReference type="Gene3D" id="2.60.40.10">
    <property type="entry name" value="Immunoglobulins"/>
    <property type="match status" value="2"/>
</dbReference>
<proteinExistence type="predicted"/>
<feature type="chain" id="PRO_5046949932" evidence="1">
    <location>
        <begin position="20"/>
        <end position="1268"/>
    </location>
</feature>
<dbReference type="CDD" id="cd00146">
    <property type="entry name" value="PKD"/>
    <property type="match status" value="2"/>
</dbReference>
<accession>A0ABV9P0S5</accession>
<dbReference type="SMART" id="SM00089">
    <property type="entry name" value="PKD"/>
    <property type="match status" value="2"/>
</dbReference>
<organism evidence="3 4">
    <name type="scientific">Flavobacterium ponti</name>
    <dbReference type="NCBI Taxonomy" id="665133"/>
    <lineage>
        <taxon>Bacteria</taxon>
        <taxon>Pseudomonadati</taxon>
        <taxon>Bacteroidota</taxon>
        <taxon>Flavobacteriia</taxon>
        <taxon>Flavobacteriales</taxon>
        <taxon>Flavobacteriaceae</taxon>
        <taxon>Flavobacterium</taxon>
    </lineage>
</organism>
<dbReference type="Pfam" id="PF18911">
    <property type="entry name" value="PKD_4"/>
    <property type="match status" value="1"/>
</dbReference>
<dbReference type="SUPFAM" id="SSF75011">
    <property type="entry name" value="3-carboxy-cis,cis-mucoante lactonizing enzyme"/>
    <property type="match status" value="1"/>
</dbReference>
<dbReference type="InterPro" id="IPR011042">
    <property type="entry name" value="6-blade_b-propeller_TolB-like"/>
</dbReference>
<evidence type="ECO:0000313" key="3">
    <source>
        <dbReference type="EMBL" id="MFC4739223.1"/>
    </source>
</evidence>
<dbReference type="InterPro" id="IPR035986">
    <property type="entry name" value="PKD_dom_sf"/>
</dbReference>
<sequence>MKTKISVFFLFLGMLVSYAQGEANIWYFGENAGLDFNSGAPVALTDGQLVTEEGCATISNSLGQLLFYTDGSVVYNKNHQVMVNGTGLLGNYSSTQSATIVPKPGSSNLYYIFTTDNEHDPNGFRYSIVDMTLDSGNGAVTSDKNILIYTPTIENIGITKHANGIDFWIVTHGWNSNNFNTYLLTSAGLSNSPVITPIGFTISGNGFQAAGHIRLSPSGSKLAITSTADFVQLFDFNTNTGVLSNSKTLLIEPGELYGVAFSPDESVLYVTQSVGGKLYQFDLTAPNIGSSKITLFSGTIQNRPGALQLGPDNKIYVALFDLTKIGVINNPNIIGVGCNFQYNVIDLAGKISKSGLPSFNQSFFFAPAIQLQNACVGEATSFQLNNSAVTSISWDFGDGFTSNELNPTHSYTAAGTYTVSVTATSPSGVGTNTRDIIISEIPTATQPVAMKICDSNNDGFAPFDLTQQNSVILNGQSASQYQIKYFASAADYASNTSIVNPTSYTNATAFGLQTIIAEVSNVANTNCKITTNFTIQVFKTAVAPTSIPAIRACDNTSFGTDNDGKNVFDLTQNEMFILNGQSLSEFSVSYYTDSSFINQITTPTNYVNTNAVETIYVKITTIANINCFASTSFAIEVYSLPIVNPTVSLKQCDDDNDGFSAFNLTEANQLLVASTSGLSFSYFESAIDAQNNVSAITNTTTYTNQLVSNDVIYVRVTNANGCFRVVPLNLIVSTTLIPASFQRTFISCDTMISGSNSDGISTFNFSSVTNEIQALYPTGQLLNISYYKNLADALAEVNAIVNISNYTNVGYPNTQNIYVRVDSQLNNECLGLGHHITLTVEPLPIVQPQIITNCDDDQDGFYSFDTSSLENTLLNGLTNVSVAYTDSNGMSLSSPLPNPFVSSSQTIIVTVTNITTQACSSNTTIQFIVDDLPEAFPIPTNLTTICDDEIDPLLQNGMYAFDTSTFQSTILGTQTGMLVNYFDENGNTLPSPLPNPFTTTTQNILVEVINPINSSCKVTLTIPFKVNQLPILTLTDTELVCSDDPTFTKVIDAGLLNPSTSSNFTYEWYFNDTLISGATNYNLTINTAGIYTVDVTNNNGCTITRTITVTASNRAVIDVIEVTDFSENNTIQVFATGLGDYVYSLNGLHYQDSSIFSNIPVGTYILYIKDLKGCDLKTETIYVMGVPKFFTPNGDGYNDFWNIKNYNPNEIAKVNIFDRYGKLLHQFNPKIKGWDGKYNGQDVLATDYWYLIEFEKGKIVKGHFSLIR</sequence>
<protein>
    <submittedName>
        <fullName evidence="3">T9SS type B sorting domain-containing protein</fullName>
    </submittedName>
</protein>
<dbReference type="NCBIfam" id="TIGR04131">
    <property type="entry name" value="Bac_Flav_CTERM"/>
    <property type="match status" value="1"/>
</dbReference>
<evidence type="ECO:0000259" key="2">
    <source>
        <dbReference type="PROSITE" id="PS50093"/>
    </source>
</evidence>
<dbReference type="PROSITE" id="PS50093">
    <property type="entry name" value="PKD"/>
    <property type="match status" value="1"/>
</dbReference>
<dbReference type="Proteomes" id="UP001595885">
    <property type="component" value="Unassembled WGS sequence"/>
</dbReference>
<keyword evidence="1" id="KW-0732">Signal</keyword>
<feature type="domain" description="PKD" evidence="2">
    <location>
        <begin position="390"/>
        <end position="445"/>
    </location>
</feature>
<dbReference type="InterPro" id="IPR026341">
    <property type="entry name" value="T9SS_type_B"/>
</dbReference>
<dbReference type="RefSeq" id="WP_379738515.1">
    <property type="nucleotide sequence ID" value="NZ_JBHSGW010000002.1"/>
</dbReference>
<dbReference type="InterPro" id="IPR022409">
    <property type="entry name" value="PKD/Chitinase_dom"/>
</dbReference>
<dbReference type="InterPro" id="IPR000601">
    <property type="entry name" value="PKD_dom"/>
</dbReference>
<name>A0ABV9P0S5_9FLAO</name>
<dbReference type="Pfam" id="PF13585">
    <property type="entry name" value="CHU_C"/>
    <property type="match status" value="1"/>
</dbReference>
<dbReference type="SUPFAM" id="SSF49299">
    <property type="entry name" value="PKD domain"/>
    <property type="match status" value="2"/>
</dbReference>